<reference evidence="1" key="1">
    <citation type="journal article" date="2019" name="Environ. Microbiol.">
        <title>Fungal ecological strategies reflected in gene transcription - a case study of two litter decomposers.</title>
        <authorList>
            <person name="Barbi F."/>
            <person name="Kohler A."/>
            <person name="Barry K."/>
            <person name="Baskaran P."/>
            <person name="Daum C."/>
            <person name="Fauchery L."/>
            <person name="Ihrmark K."/>
            <person name="Kuo A."/>
            <person name="LaButti K."/>
            <person name="Lipzen A."/>
            <person name="Morin E."/>
            <person name="Grigoriev I.V."/>
            <person name="Henrissat B."/>
            <person name="Lindahl B."/>
            <person name="Martin F."/>
        </authorList>
    </citation>
    <scope>NUCLEOTIDE SEQUENCE</scope>
    <source>
        <strain evidence="1">JB14</strain>
    </source>
</reference>
<accession>A0A6A4GSR4</accession>
<dbReference type="EMBL" id="ML769756">
    <property type="protein sequence ID" value="KAE9388194.1"/>
    <property type="molecule type" value="Genomic_DNA"/>
</dbReference>
<name>A0A6A4GSR4_9AGAR</name>
<dbReference type="Proteomes" id="UP000799118">
    <property type="component" value="Unassembled WGS sequence"/>
</dbReference>
<dbReference type="AlphaFoldDB" id="A0A6A4GSR4"/>
<sequence length="195" mass="21172">MQFVSWHHIIPLSASFIPQQRAGFLIPAQHATSDLPLCEVCELQLEVKHKIGESKGFVGVLGIAIQLYTGSRNAGHAKSMDNTCSAQCILSSVSIYIRSLIIPILCSRVKLISLPLLTWVILGLFIALRQESFRALGTMEHGSHCPTSSSIPLTTTSPYKNIVVTHKGPGVTSVITAQIVGLSQGLLLQWGCRKE</sequence>
<organism evidence="1 2">
    <name type="scientific">Gymnopus androsaceus JB14</name>
    <dbReference type="NCBI Taxonomy" id="1447944"/>
    <lineage>
        <taxon>Eukaryota</taxon>
        <taxon>Fungi</taxon>
        <taxon>Dikarya</taxon>
        <taxon>Basidiomycota</taxon>
        <taxon>Agaricomycotina</taxon>
        <taxon>Agaricomycetes</taxon>
        <taxon>Agaricomycetidae</taxon>
        <taxon>Agaricales</taxon>
        <taxon>Marasmiineae</taxon>
        <taxon>Omphalotaceae</taxon>
        <taxon>Gymnopus</taxon>
    </lineage>
</organism>
<evidence type="ECO:0000313" key="1">
    <source>
        <dbReference type="EMBL" id="KAE9388194.1"/>
    </source>
</evidence>
<gene>
    <name evidence="1" type="ORF">BT96DRAFT_442846</name>
</gene>
<proteinExistence type="predicted"/>
<evidence type="ECO:0000313" key="2">
    <source>
        <dbReference type="Proteomes" id="UP000799118"/>
    </source>
</evidence>
<keyword evidence="2" id="KW-1185">Reference proteome</keyword>
<protein>
    <submittedName>
        <fullName evidence="1">Uncharacterized protein</fullName>
    </submittedName>
</protein>